<comment type="caution">
    <text evidence="1">The sequence shown here is derived from an EMBL/GenBank/DDBJ whole genome shotgun (WGS) entry which is preliminary data.</text>
</comment>
<proteinExistence type="predicted"/>
<keyword evidence="2" id="KW-1185">Reference proteome</keyword>
<accession>A0AAD7ECS6</accession>
<evidence type="ECO:0000313" key="2">
    <source>
        <dbReference type="Proteomes" id="UP001218218"/>
    </source>
</evidence>
<name>A0AAD7ECS6_9AGAR</name>
<dbReference type="Proteomes" id="UP001218218">
    <property type="component" value="Unassembled WGS sequence"/>
</dbReference>
<dbReference type="EMBL" id="JARIHO010000076">
    <property type="protein sequence ID" value="KAJ7310992.1"/>
    <property type="molecule type" value="Genomic_DNA"/>
</dbReference>
<sequence>MVRHLLEAMASKLDSEFFRTVRHLGFRHHSAYSASEAIQLLGLCTEVINFQCDFGFADPTALLPLLTKMRIRRLVVNLERLFGAGPADPAHQLFAHVTHDMEPRVELLPAVPLLPAFTHLAVCWDSPWERLLSPLAECPRLQLLLVKFAPDSYDLDEESRAPYAYDVRFVIGRCADYWADWEVGVRGGSDLWVEGDEFVERKRAGEIETTRYWL</sequence>
<protein>
    <submittedName>
        <fullName evidence="1">Uncharacterized protein</fullName>
    </submittedName>
</protein>
<organism evidence="1 2">
    <name type="scientific">Mycena albidolilacea</name>
    <dbReference type="NCBI Taxonomy" id="1033008"/>
    <lineage>
        <taxon>Eukaryota</taxon>
        <taxon>Fungi</taxon>
        <taxon>Dikarya</taxon>
        <taxon>Basidiomycota</taxon>
        <taxon>Agaricomycotina</taxon>
        <taxon>Agaricomycetes</taxon>
        <taxon>Agaricomycetidae</taxon>
        <taxon>Agaricales</taxon>
        <taxon>Marasmiineae</taxon>
        <taxon>Mycenaceae</taxon>
        <taxon>Mycena</taxon>
    </lineage>
</organism>
<evidence type="ECO:0000313" key="1">
    <source>
        <dbReference type="EMBL" id="KAJ7310992.1"/>
    </source>
</evidence>
<gene>
    <name evidence="1" type="ORF">DFH08DRAFT_1087979</name>
</gene>
<reference evidence="1" key="1">
    <citation type="submission" date="2023-03" db="EMBL/GenBank/DDBJ databases">
        <title>Massive genome expansion in bonnet fungi (Mycena s.s.) driven by repeated elements and novel gene families across ecological guilds.</title>
        <authorList>
            <consortium name="Lawrence Berkeley National Laboratory"/>
            <person name="Harder C.B."/>
            <person name="Miyauchi S."/>
            <person name="Viragh M."/>
            <person name="Kuo A."/>
            <person name="Thoen E."/>
            <person name="Andreopoulos B."/>
            <person name="Lu D."/>
            <person name="Skrede I."/>
            <person name="Drula E."/>
            <person name="Henrissat B."/>
            <person name="Morin E."/>
            <person name="Kohler A."/>
            <person name="Barry K."/>
            <person name="LaButti K."/>
            <person name="Morin E."/>
            <person name="Salamov A."/>
            <person name="Lipzen A."/>
            <person name="Mereny Z."/>
            <person name="Hegedus B."/>
            <person name="Baldrian P."/>
            <person name="Stursova M."/>
            <person name="Weitz H."/>
            <person name="Taylor A."/>
            <person name="Grigoriev I.V."/>
            <person name="Nagy L.G."/>
            <person name="Martin F."/>
            <person name="Kauserud H."/>
        </authorList>
    </citation>
    <scope>NUCLEOTIDE SEQUENCE</scope>
    <source>
        <strain evidence="1">CBHHK002</strain>
    </source>
</reference>
<dbReference type="AlphaFoldDB" id="A0AAD7ECS6"/>